<keyword evidence="2" id="KW-1185">Reference proteome</keyword>
<accession>A0A1M7P521</accession>
<dbReference type="Proteomes" id="UP000184513">
    <property type="component" value="Unassembled WGS sequence"/>
</dbReference>
<dbReference type="AlphaFoldDB" id="A0A1M7P521"/>
<dbReference type="InterPro" id="IPR054213">
    <property type="entry name" value="DUF6920"/>
</dbReference>
<dbReference type="Pfam" id="PF21900">
    <property type="entry name" value="DUF6920"/>
    <property type="match status" value="1"/>
</dbReference>
<evidence type="ECO:0000313" key="2">
    <source>
        <dbReference type="Proteomes" id="UP000184513"/>
    </source>
</evidence>
<organism evidence="1 2">
    <name type="scientific">Cyclobacterium lianum</name>
    <dbReference type="NCBI Taxonomy" id="388280"/>
    <lineage>
        <taxon>Bacteria</taxon>
        <taxon>Pseudomonadati</taxon>
        <taxon>Bacteroidota</taxon>
        <taxon>Cytophagia</taxon>
        <taxon>Cytophagales</taxon>
        <taxon>Cyclobacteriaceae</taxon>
        <taxon>Cyclobacterium</taxon>
    </lineage>
</organism>
<reference evidence="1 2" key="1">
    <citation type="submission" date="2016-11" db="EMBL/GenBank/DDBJ databases">
        <authorList>
            <person name="Jaros S."/>
            <person name="Januszkiewicz K."/>
            <person name="Wedrychowicz H."/>
        </authorList>
    </citation>
    <scope>NUCLEOTIDE SEQUENCE [LARGE SCALE GENOMIC DNA]</scope>
    <source>
        <strain evidence="1 2">CGMCC 1.6102</strain>
    </source>
</reference>
<protein>
    <submittedName>
        <fullName evidence="1">Uncharacterized protein</fullName>
    </submittedName>
</protein>
<dbReference type="STRING" id="388280.SAMN04488057_10716"/>
<gene>
    <name evidence="1" type="ORF">SAMN04488057_10716</name>
</gene>
<evidence type="ECO:0000313" key="1">
    <source>
        <dbReference type="EMBL" id="SHN11604.1"/>
    </source>
</evidence>
<sequence length="269" mass="31033">MPNLIIVIVLLIHWANSRFDHQVSVELEKLFAPQPAAWVESSAAVVLPAPVQRWLDRSGATDQPGYRKVKLVQEFQLRLKPEQKTWYRGEATQYFNTVRPGFIWTLSLDILPLVKIRGRDLLLDGKGEMLIKLWSLFALVSEKNNPKIDEGTLQRFLGEMVWFPWMATSPYIEWEAGTDETAKAILSYKGHAVSGTFEFDKEGKFRKFRTDRYLGGNEHAKRHPWVITAEKHGVHQNIEIPTHCKASWILDDGHWNWAIISVSSARYDH</sequence>
<proteinExistence type="predicted"/>
<name>A0A1M7P521_9BACT</name>
<dbReference type="EMBL" id="FRCY01000007">
    <property type="protein sequence ID" value="SHN11604.1"/>
    <property type="molecule type" value="Genomic_DNA"/>
</dbReference>